<evidence type="ECO:0000313" key="2">
    <source>
        <dbReference type="EMBL" id="UOO89101.1"/>
    </source>
</evidence>
<name>A0ABY4E033_9NEIS</name>
<dbReference type="Proteomes" id="UP000832011">
    <property type="component" value="Chromosome"/>
</dbReference>
<feature type="domain" description="KTSC" evidence="1">
    <location>
        <begin position="8"/>
        <end position="62"/>
    </location>
</feature>
<dbReference type="InterPro" id="IPR025309">
    <property type="entry name" value="KTSC_dom"/>
</dbReference>
<reference evidence="2 3" key="1">
    <citation type="journal article" date="2022" name="Res Sq">
        <title>Evolution of multicellular longitudinally dividing oral cavity symbionts (Neisseriaceae).</title>
        <authorList>
            <person name="Nyongesa S."/>
            <person name="Weber P."/>
            <person name="Bernet E."/>
            <person name="Pullido F."/>
            <person name="Nieckarz M."/>
            <person name="Delaby M."/>
            <person name="Nieves C."/>
            <person name="Viehboeck T."/>
            <person name="Krause N."/>
            <person name="Rivera-Millot A."/>
            <person name="Nakamura A."/>
            <person name="Vischer N."/>
            <person name="VanNieuwenhze M."/>
            <person name="Brun Y."/>
            <person name="Cava F."/>
            <person name="Bulgheresi S."/>
            <person name="Veyrier F."/>
        </authorList>
    </citation>
    <scope>NUCLEOTIDE SEQUENCE [LARGE SCALE GENOMIC DNA]</scope>
    <source>
        <strain evidence="2 3">SN4</strain>
    </source>
</reference>
<dbReference type="RefSeq" id="WP_082625647.1">
    <property type="nucleotide sequence ID" value="NZ_CABKVG010000010.1"/>
</dbReference>
<accession>A0ABY4E033</accession>
<evidence type="ECO:0000313" key="3">
    <source>
        <dbReference type="Proteomes" id="UP000832011"/>
    </source>
</evidence>
<gene>
    <name evidence="2" type="ORF">LVJ82_16920</name>
</gene>
<protein>
    <submittedName>
        <fullName evidence="2">KTSC domain-containing protein</fullName>
    </submittedName>
</protein>
<dbReference type="EMBL" id="CP091511">
    <property type="protein sequence ID" value="UOO89101.1"/>
    <property type="molecule type" value="Genomic_DNA"/>
</dbReference>
<organism evidence="2 3">
    <name type="scientific">Vitreoscilla massiliensis</name>
    <dbReference type="NCBI Taxonomy" id="1689272"/>
    <lineage>
        <taxon>Bacteria</taxon>
        <taxon>Pseudomonadati</taxon>
        <taxon>Pseudomonadota</taxon>
        <taxon>Betaproteobacteria</taxon>
        <taxon>Neisseriales</taxon>
        <taxon>Neisseriaceae</taxon>
        <taxon>Vitreoscilla</taxon>
    </lineage>
</organism>
<dbReference type="Pfam" id="PF13619">
    <property type="entry name" value="KTSC"/>
    <property type="match status" value="1"/>
</dbReference>
<sequence>MIRSVVASSNLRSVGFEGGTLEIEFHSGSVYQYFNVPESVYLGLLRASSKGRYHHTCIKGVYRYKRI</sequence>
<proteinExistence type="predicted"/>
<keyword evidence="3" id="KW-1185">Reference proteome</keyword>
<evidence type="ECO:0000259" key="1">
    <source>
        <dbReference type="Pfam" id="PF13619"/>
    </source>
</evidence>